<dbReference type="EMBL" id="DS567277">
    <property type="status" value="NOT_ANNOTATED_CDS"/>
    <property type="molecule type" value="Genomic_DNA"/>
</dbReference>
<dbReference type="Pfam" id="PF16810">
    <property type="entry name" value="RXLR"/>
    <property type="match status" value="1"/>
</dbReference>
<reference evidence="7" key="1">
    <citation type="journal article" date="2006" name="Science">
        <title>Phytophthora genome sequences uncover evolutionary origins and mechanisms of pathogenesis.</title>
        <authorList>
            <person name="Tyler B.M."/>
            <person name="Tripathy S."/>
            <person name="Zhang X."/>
            <person name="Dehal P."/>
            <person name="Jiang R.H."/>
            <person name="Aerts A."/>
            <person name="Arredondo F.D."/>
            <person name="Baxter L."/>
            <person name="Bensasson D."/>
            <person name="Beynon J.L."/>
            <person name="Chapman J."/>
            <person name="Damasceno C.M."/>
            <person name="Dorrance A.E."/>
            <person name="Dou D."/>
            <person name="Dickerman A.W."/>
            <person name="Dubchak I.L."/>
            <person name="Garbelotto M."/>
            <person name="Gijzen M."/>
            <person name="Gordon S.G."/>
            <person name="Govers F."/>
            <person name="Grunwald N.J."/>
            <person name="Huang W."/>
            <person name="Ivors K.L."/>
            <person name="Jones R.W."/>
            <person name="Kamoun S."/>
            <person name="Krampis K."/>
            <person name="Lamour K.H."/>
            <person name="Lee M.K."/>
            <person name="McDonald W.H."/>
            <person name="Medina M."/>
            <person name="Meijer H.J."/>
            <person name="Nordberg E.K."/>
            <person name="Maclean D.J."/>
            <person name="Ospina-Giraldo M.D."/>
            <person name="Morris P.F."/>
            <person name="Phuntumart V."/>
            <person name="Putnam N.H."/>
            <person name="Rash S."/>
            <person name="Rose J.K."/>
            <person name="Sakihama Y."/>
            <person name="Salamov A.A."/>
            <person name="Savidor A."/>
            <person name="Scheuring C.F."/>
            <person name="Smith B.M."/>
            <person name="Sobral B.W."/>
            <person name="Terry A."/>
            <person name="Torto-Alalibo T.A."/>
            <person name="Win J."/>
            <person name="Xu Z."/>
            <person name="Zhang H."/>
            <person name="Grigoriev I.V."/>
            <person name="Rokhsar D.S."/>
            <person name="Boore J.L."/>
        </authorList>
    </citation>
    <scope>NUCLEOTIDE SEQUENCE [LARGE SCALE GENOMIC DNA]</scope>
    <source>
        <strain evidence="7">Pr102</strain>
    </source>
</reference>
<dbReference type="Proteomes" id="UP000005238">
    <property type="component" value="Unassembled WGS sequence"/>
</dbReference>
<evidence type="ECO:0000256" key="5">
    <source>
        <dbReference type="RuleBase" id="RU367124"/>
    </source>
</evidence>
<comment type="domain">
    <text evidence="5">The RxLR-dEER motif acts to carry the protein into the host cell cytoplasm through binding to cell surface phosphatidylinositol-3-phosphate.</text>
</comment>
<evidence type="ECO:0000256" key="1">
    <source>
        <dbReference type="ARBA" id="ARBA00004613"/>
    </source>
</evidence>
<keyword evidence="4 5" id="KW-0732">Signal</keyword>
<sequence>MRLYFVVLLAAAVLLASVEALADSTLTMTRSVTANRDAISAERFLRTEPTADVNGEERIFKVPSRLTNLFKPGTSSKVTSEAKVASKVITPSVASNIAKEAPNPRAWLDAEKSVDDVFLALKLDKVDDLIANANFMTWFGYVTQYNQKFGNKATTVVKSLTTRYGDQKLAEMLITAAKSKDPRVKSLGKGLLKGQMDDWFKKGDKPAALANTFGLTKTNSAEDKNALIMSVLNLYNTHYDKAVAKAIKKAEEAAAAKAAETAKGIAAAAAR</sequence>
<accession>H3H837</accession>
<protein>
    <recommendedName>
        <fullName evidence="5">RxLR effector protein</fullName>
    </recommendedName>
</protein>
<organism evidence="6 7">
    <name type="scientific">Phytophthora ramorum</name>
    <name type="common">Sudden oak death agent</name>
    <dbReference type="NCBI Taxonomy" id="164328"/>
    <lineage>
        <taxon>Eukaryota</taxon>
        <taxon>Sar</taxon>
        <taxon>Stramenopiles</taxon>
        <taxon>Oomycota</taxon>
        <taxon>Peronosporomycetes</taxon>
        <taxon>Peronosporales</taxon>
        <taxon>Peronosporaceae</taxon>
        <taxon>Phytophthora</taxon>
    </lineage>
</organism>
<evidence type="ECO:0000313" key="7">
    <source>
        <dbReference type="Proteomes" id="UP000005238"/>
    </source>
</evidence>
<dbReference type="VEuPathDB" id="FungiDB:KRP22_14291"/>
<keyword evidence="3 5" id="KW-0964">Secreted</keyword>
<feature type="signal peptide" evidence="5">
    <location>
        <begin position="1"/>
        <end position="20"/>
    </location>
</feature>
<comment type="function">
    <text evidence="5">Effector that suppresses plant defense responses during pathogen infection.</text>
</comment>
<evidence type="ECO:0000256" key="2">
    <source>
        <dbReference type="ARBA" id="ARBA00010400"/>
    </source>
</evidence>
<comment type="subcellular location">
    <subcellularLocation>
        <location evidence="1 5">Secreted</location>
    </subcellularLocation>
</comment>
<evidence type="ECO:0000256" key="4">
    <source>
        <dbReference type="ARBA" id="ARBA00022729"/>
    </source>
</evidence>
<evidence type="ECO:0000313" key="6">
    <source>
        <dbReference type="EnsemblProtists" id="Phyra86936"/>
    </source>
</evidence>
<keyword evidence="7" id="KW-1185">Reference proteome</keyword>
<evidence type="ECO:0000256" key="3">
    <source>
        <dbReference type="ARBA" id="ARBA00022525"/>
    </source>
</evidence>
<reference evidence="6" key="2">
    <citation type="submission" date="2015-06" db="UniProtKB">
        <authorList>
            <consortium name="EnsemblProtists"/>
        </authorList>
    </citation>
    <scope>IDENTIFICATION</scope>
    <source>
        <strain evidence="6">Pr102</strain>
    </source>
</reference>
<dbReference type="HOGENOM" id="CLU_1028438_0_0_1"/>
<dbReference type="VEuPathDB" id="FungiDB:KRP23_12670"/>
<dbReference type="EnsemblProtists" id="Phyra86936">
    <property type="protein sequence ID" value="Phyra86936"/>
    <property type="gene ID" value="Phyra86936"/>
</dbReference>
<name>H3H837_PHYRM</name>
<dbReference type="AlphaFoldDB" id="H3H837"/>
<feature type="chain" id="PRO_5045012570" description="RxLR effector protein" evidence="5">
    <location>
        <begin position="21"/>
        <end position="271"/>
    </location>
</feature>
<proteinExistence type="inferred from homology"/>
<dbReference type="InParanoid" id="H3H837"/>
<dbReference type="InterPro" id="IPR031825">
    <property type="entry name" value="RXLR"/>
</dbReference>
<comment type="similarity">
    <text evidence="2 5">Belongs to the RxLR effector family.</text>
</comment>